<reference evidence="1" key="1">
    <citation type="journal article" date="2021" name="New Phytol.">
        <title>Evolutionary innovations through gain and loss of genes in the ectomycorrhizal Boletales.</title>
        <authorList>
            <person name="Wu G."/>
            <person name="Miyauchi S."/>
            <person name="Morin E."/>
            <person name="Kuo A."/>
            <person name="Drula E."/>
            <person name="Varga T."/>
            <person name="Kohler A."/>
            <person name="Feng B."/>
            <person name="Cao Y."/>
            <person name="Lipzen A."/>
            <person name="Daum C."/>
            <person name="Hundley H."/>
            <person name="Pangilinan J."/>
            <person name="Johnson J."/>
            <person name="Barry K."/>
            <person name="LaButti K."/>
            <person name="Ng V."/>
            <person name="Ahrendt S."/>
            <person name="Min B."/>
            <person name="Choi I.G."/>
            <person name="Park H."/>
            <person name="Plett J.M."/>
            <person name="Magnuson J."/>
            <person name="Spatafora J.W."/>
            <person name="Nagy L.G."/>
            <person name="Henrissat B."/>
            <person name="Grigoriev I.V."/>
            <person name="Yang Z.L."/>
            <person name="Xu J."/>
            <person name="Martin F.M."/>
        </authorList>
    </citation>
    <scope>NUCLEOTIDE SEQUENCE</scope>
    <source>
        <strain evidence="1">KUC20120723A-06</strain>
    </source>
</reference>
<evidence type="ECO:0000313" key="1">
    <source>
        <dbReference type="EMBL" id="KAH7921420.1"/>
    </source>
</evidence>
<dbReference type="Proteomes" id="UP000790709">
    <property type="component" value="Unassembled WGS sequence"/>
</dbReference>
<keyword evidence="2" id="KW-1185">Reference proteome</keyword>
<name>A0ACB8B6J8_9AGAM</name>
<proteinExistence type="predicted"/>
<dbReference type="EMBL" id="MU266527">
    <property type="protein sequence ID" value="KAH7921420.1"/>
    <property type="molecule type" value="Genomic_DNA"/>
</dbReference>
<comment type="caution">
    <text evidence="1">The sequence shown here is derived from an EMBL/GenBank/DDBJ whole genome shotgun (WGS) entry which is preliminary data.</text>
</comment>
<accession>A0ACB8B6J8</accession>
<gene>
    <name evidence="1" type="ORF">BV22DRAFT_1132287</name>
</gene>
<sequence length="571" mass="62343">MGRRISAVAVALYTICLSLPVTFSAHFPRSLSGALVSLNHTVQGRLHAATPIARPCFSWYDHAQVSPDQQACAIVQENYTSPGFRSLHYGNTMNSEWETCMGKSEQCLLDYNNATNPLAYTGTDCDQGSISRYYIEIQDERDLVAAFAFSKASNVPLSIKNSGHDYKGRSTMKDSLALWTRKLTSLSYNKTFVPQGCSVSSSYNAITTGAGNSFQDLYEFADANNVTYVGGYATTVGASGGWLMGGGHSILSPVLGLGVDRVLEFKIVTPDGELRIANECQNTDLFWALRGGGGGTFGVVLESTSKVEPQLTLQVAYFSFNSTATSLREYYEILVNSSVQWSTEGWGGHIIGSTIIYVTPNLALDEAQNSMKNLSDFITAQGGQGIVETLPSWYSFFEKYGIPSQQSVGVLQAIASRLIPKTNFESANGRSQLVDLLVSLPAIYIPVVPPVLFNATRNATSITPAWRDSLWHLISGAVWEYNSTATEIEVMFGVAHNLTLSMRAIAPDSGAYSNEGDVYEVEHETSFWGPNYPALLQIKQKYDPLGLLDCWQCVGWKGSSSKDFECYLPSP</sequence>
<evidence type="ECO:0000313" key="2">
    <source>
        <dbReference type="Proteomes" id="UP000790709"/>
    </source>
</evidence>
<protein>
    <submittedName>
        <fullName evidence="1">FAD-binding domain-containing protein</fullName>
    </submittedName>
</protein>
<organism evidence="1 2">
    <name type="scientific">Leucogyrophana mollusca</name>
    <dbReference type="NCBI Taxonomy" id="85980"/>
    <lineage>
        <taxon>Eukaryota</taxon>
        <taxon>Fungi</taxon>
        <taxon>Dikarya</taxon>
        <taxon>Basidiomycota</taxon>
        <taxon>Agaricomycotina</taxon>
        <taxon>Agaricomycetes</taxon>
        <taxon>Agaricomycetidae</taxon>
        <taxon>Boletales</taxon>
        <taxon>Boletales incertae sedis</taxon>
        <taxon>Leucogyrophana</taxon>
    </lineage>
</organism>